<organism evidence="2 3">
    <name type="scientific">candidate division WWE3 bacterium RIFOXYA2_FULL_46_9</name>
    <dbReference type="NCBI Taxonomy" id="1802636"/>
    <lineage>
        <taxon>Bacteria</taxon>
        <taxon>Katanobacteria</taxon>
    </lineage>
</organism>
<proteinExistence type="predicted"/>
<protein>
    <submittedName>
        <fullName evidence="2">Uncharacterized protein</fullName>
    </submittedName>
</protein>
<sequence length="153" mass="17211">MSQDKIVDDAIEIAAKEGRAPEQSDFMTAAVLNQSSMTDQERAWLQADLRAAELGTSTEGYPVYDEDDYPEDEERYGETCPDCGNDLNYCTCSTEDYVPEKEFSVVADCPEQWVDFDLNVPESKVEETKQRFLDNHKAQCGCQAEVNISVTAR</sequence>
<comment type="caution">
    <text evidence="2">The sequence shown here is derived from an EMBL/GenBank/DDBJ whole genome shotgun (WGS) entry which is preliminary data.</text>
</comment>
<evidence type="ECO:0000313" key="3">
    <source>
        <dbReference type="Proteomes" id="UP000176614"/>
    </source>
</evidence>
<evidence type="ECO:0000313" key="2">
    <source>
        <dbReference type="EMBL" id="OGC63185.1"/>
    </source>
</evidence>
<evidence type="ECO:0000256" key="1">
    <source>
        <dbReference type="SAM" id="MobiDB-lite"/>
    </source>
</evidence>
<feature type="compositionally biased region" description="Acidic residues" evidence="1">
    <location>
        <begin position="64"/>
        <end position="75"/>
    </location>
</feature>
<accession>A0A1F4W1G0</accession>
<reference evidence="2 3" key="1">
    <citation type="journal article" date="2016" name="Nat. Commun.">
        <title>Thousands of microbial genomes shed light on interconnected biogeochemical processes in an aquifer system.</title>
        <authorList>
            <person name="Anantharaman K."/>
            <person name="Brown C.T."/>
            <person name="Hug L.A."/>
            <person name="Sharon I."/>
            <person name="Castelle C.J."/>
            <person name="Probst A.J."/>
            <person name="Thomas B.C."/>
            <person name="Singh A."/>
            <person name="Wilkins M.J."/>
            <person name="Karaoz U."/>
            <person name="Brodie E.L."/>
            <person name="Williams K.H."/>
            <person name="Hubbard S.S."/>
            <person name="Banfield J.F."/>
        </authorList>
    </citation>
    <scope>NUCLEOTIDE SEQUENCE [LARGE SCALE GENOMIC DNA]</scope>
</reference>
<name>A0A1F4W1G0_UNCKA</name>
<dbReference type="AlphaFoldDB" id="A0A1F4W1G0"/>
<feature type="region of interest" description="Disordered" evidence="1">
    <location>
        <begin position="56"/>
        <end position="77"/>
    </location>
</feature>
<gene>
    <name evidence="2" type="ORF">A2264_00635</name>
</gene>
<dbReference type="Proteomes" id="UP000176614">
    <property type="component" value="Unassembled WGS sequence"/>
</dbReference>
<dbReference type="EMBL" id="MEVT01000008">
    <property type="protein sequence ID" value="OGC63185.1"/>
    <property type="molecule type" value="Genomic_DNA"/>
</dbReference>